<evidence type="ECO:0000313" key="2">
    <source>
        <dbReference type="EMBL" id="KAJ0228503.1"/>
    </source>
</evidence>
<dbReference type="PANTHER" id="PTHR31973:SF190">
    <property type="entry name" value="MULE TRANSPOSASE DOMAIN-CONTAINING PROTEIN"/>
    <property type="match status" value="1"/>
</dbReference>
<accession>A0A9R1WUC5</accession>
<evidence type="ECO:0000313" key="3">
    <source>
        <dbReference type="Proteomes" id="UP000235145"/>
    </source>
</evidence>
<keyword evidence="3" id="KW-1185">Reference proteome</keyword>
<dbReference type="AlphaFoldDB" id="A0A9R1WUC5"/>
<dbReference type="Proteomes" id="UP000235145">
    <property type="component" value="Unassembled WGS sequence"/>
</dbReference>
<feature type="region of interest" description="Disordered" evidence="1">
    <location>
        <begin position="1"/>
        <end position="39"/>
    </location>
</feature>
<comment type="caution">
    <text evidence="2">The sequence shown here is derived from an EMBL/GenBank/DDBJ whole genome shotgun (WGS) entry which is preliminary data.</text>
</comment>
<sequence length="144" mass="16688">MEKRVTNPMHNDSDEDPKDPEDLDVIDNNQWDSMDEGSNMERKMRGLLNELGKETRCSQGMFRAKSIAKKQVQGHYRKQYEELHSTNPDTTVKLEFDSEPNSNSTSRRFKIIYVCLGGMKTGFRACLRDFLGFIGWHYSVVPMC</sequence>
<name>A0A9R1WUC5_LACSA</name>
<protein>
    <submittedName>
        <fullName evidence="2">Uncharacterized protein</fullName>
    </submittedName>
</protein>
<reference evidence="2 3" key="1">
    <citation type="journal article" date="2017" name="Nat. Commun.">
        <title>Genome assembly with in vitro proximity ligation data and whole-genome triplication in lettuce.</title>
        <authorList>
            <person name="Reyes-Chin-Wo S."/>
            <person name="Wang Z."/>
            <person name="Yang X."/>
            <person name="Kozik A."/>
            <person name="Arikit S."/>
            <person name="Song C."/>
            <person name="Xia L."/>
            <person name="Froenicke L."/>
            <person name="Lavelle D.O."/>
            <person name="Truco M.J."/>
            <person name="Xia R."/>
            <person name="Zhu S."/>
            <person name="Xu C."/>
            <person name="Xu H."/>
            <person name="Xu X."/>
            <person name="Cox K."/>
            <person name="Korf I."/>
            <person name="Meyers B.C."/>
            <person name="Michelmore R.W."/>
        </authorList>
    </citation>
    <scope>NUCLEOTIDE SEQUENCE [LARGE SCALE GENOMIC DNA]</scope>
    <source>
        <strain evidence="3">cv. Salinas</strain>
        <tissue evidence="2">Seedlings</tissue>
    </source>
</reference>
<feature type="compositionally biased region" description="Acidic residues" evidence="1">
    <location>
        <begin position="13"/>
        <end position="25"/>
    </location>
</feature>
<evidence type="ECO:0000256" key="1">
    <source>
        <dbReference type="SAM" id="MobiDB-lite"/>
    </source>
</evidence>
<organism evidence="2 3">
    <name type="scientific">Lactuca sativa</name>
    <name type="common">Garden lettuce</name>
    <dbReference type="NCBI Taxonomy" id="4236"/>
    <lineage>
        <taxon>Eukaryota</taxon>
        <taxon>Viridiplantae</taxon>
        <taxon>Streptophyta</taxon>
        <taxon>Embryophyta</taxon>
        <taxon>Tracheophyta</taxon>
        <taxon>Spermatophyta</taxon>
        <taxon>Magnoliopsida</taxon>
        <taxon>eudicotyledons</taxon>
        <taxon>Gunneridae</taxon>
        <taxon>Pentapetalae</taxon>
        <taxon>asterids</taxon>
        <taxon>campanulids</taxon>
        <taxon>Asterales</taxon>
        <taxon>Asteraceae</taxon>
        <taxon>Cichorioideae</taxon>
        <taxon>Cichorieae</taxon>
        <taxon>Lactucinae</taxon>
        <taxon>Lactuca</taxon>
    </lineage>
</organism>
<dbReference type="PANTHER" id="PTHR31973">
    <property type="entry name" value="POLYPROTEIN, PUTATIVE-RELATED"/>
    <property type="match status" value="1"/>
</dbReference>
<dbReference type="EMBL" id="NBSK02000001">
    <property type="protein sequence ID" value="KAJ0228503.1"/>
    <property type="molecule type" value="Genomic_DNA"/>
</dbReference>
<proteinExistence type="predicted"/>
<gene>
    <name evidence="2" type="ORF">LSAT_V11C100007780</name>
</gene>